<dbReference type="EMBL" id="JXBB01000001">
    <property type="protein sequence ID" value="OAR05607.1"/>
    <property type="molecule type" value="Genomic_DNA"/>
</dbReference>
<name>A0A132NAD3_HYDSH</name>
<feature type="binding site" evidence="1">
    <location>
        <position position="95"/>
    </location>
    <ligand>
        <name>Ni(2+)</name>
        <dbReference type="ChEBI" id="CHEBI:49786"/>
    </ligand>
</feature>
<dbReference type="InterPro" id="IPR036388">
    <property type="entry name" value="WH-like_DNA-bd_sf"/>
</dbReference>
<dbReference type="PIRSF" id="PIRSF037847">
    <property type="entry name" value="NiaR"/>
    <property type="match status" value="1"/>
</dbReference>
<dbReference type="InterPro" id="IPR013196">
    <property type="entry name" value="HTH_11"/>
</dbReference>
<feature type="binding site" evidence="1">
    <location>
        <position position="87"/>
    </location>
    <ligand>
        <name>Ni(2+)</name>
        <dbReference type="ChEBI" id="CHEBI:49786"/>
    </ligand>
</feature>
<evidence type="ECO:0000259" key="3">
    <source>
        <dbReference type="Pfam" id="PF08279"/>
    </source>
</evidence>
<accession>A0A132NAD3</accession>
<dbReference type="Proteomes" id="UP000243024">
    <property type="component" value="Unassembled WGS sequence"/>
</dbReference>
<dbReference type="PANTHER" id="PTHR40068">
    <property type="entry name" value="TRANSCRIPTION REPRESSOR NIAR-RELATED"/>
    <property type="match status" value="1"/>
</dbReference>
<evidence type="ECO:0000313" key="5">
    <source>
        <dbReference type="Proteomes" id="UP000243024"/>
    </source>
</evidence>
<dbReference type="SUPFAM" id="SSF75500">
    <property type="entry name" value="Putative transcriptional regulator TM1602, C-terminal domain"/>
    <property type="match status" value="1"/>
</dbReference>
<dbReference type="Pfam" id="PF08279">
    <property type="entry name" value="HTH_11"/>
    <property type="match status" value="1"/>
</dbReference>
<evidence type="ECO:0000259" key="2">
    <source>
        <dbReference type="Pfam" id="PF02829"/>
    </source>
</evidence>
<dbReference type="Gene3D" id="3.30.1340.20">
    <property type="entry name" value="3H domain"/>
    <property type="match status" value="1"/>
</dbReference>
<feature type="domain" description="Helix-turn-helix type 11" evidence="3">
    <location>
        <begin position="17"/>
        <end position="69"/>
    </location>
</feature>
<dbReference type="AlphaFoldDB" id="A0A132NAD3"/>
<dbReference type="PANTHER" id="PTHR40068:SF1">
    <property type="entry name" value="TRANSCRIPTION REPRESSOR NIAR-RELATED"/>
    <property type="match status" value="1"/>
</dbReference>
<dbReference type="InterPro" id="IPR004173">
    <property type="entry name" value="3H_domain"/>
</dbReference>
<dbReference type="RefSeq" id="WP_066197960.1">
    <property type="nucleotide sequence ID" value="NZ_CBCSAS010000003.1"/>
</dbReference>
<dbReference type="SUPFAM" id="SSF46785">
    <property type="entry name" value="Winged helix' DNA-binding domain"/>
    <property type="match status" value="1"/>
</dbReference>
<evidence type="ECO:0000256" key="1">
    <source>
        <dbReference type="PIRSR" id="PIRSR037847-1"/>
    </source>
</evidence>
<dbReference type="GO" id="GO:0046872">
    <property type="term" value="F:metal ion binding"/>
    <property type="evidence" value="ECO:0007669"/>
    <property type="project" value="UniProtKB-KW"/>
</dbReference>
<dbReference type="InterPro" id="IPR036390">
    <property type="entry name" value="WH_DNA-bd_sf"/>
</dbReference>
<keyword evidence="1" id="KW-0533">Nickel</keyword>
<gene>
    <name evidence="4" type="ORF">SA87_12125</name>
</gene>
<feature type="binding site" evidence="1">
    <location>
        <position position="156"/>
    </location>
    <ligand>
        <name>Ni(2+)</name>
        <dbReference type="ChEBI" id="CHEBI:49786"/>
    </ligand>
</feature>
<dbReference type="InterPro" id="IPR026043">
    <property type="entry name" value="NadR"/>
</dbReference>
<dbReference type="GO" id="GO:0003677">
    <property type="term" value="F:DNA binding"/>
    <property type="evidence" value="ECO:0007669"/>
    <property type="project" value="UniProtKB-KW"/>
</dbReference>
<proteinExistence type="predicted"/>
<evidence type="ECO:0000313" key="4">
    <source>
        <dbReference type="EMBL" id="OAR05607.1"/>
    </source>
</evidence>
<keyword evidence="1" id="KW-0479">Metal-binding</keyword>
<comment type="caution">
    <text evidence="4">The sequence shown here is derived from an EMBL/GenBank/DDBJ whole genome shotgun (WGS) entry which is preliminary data.</text>
</comment>
<dbReference type="InterPro" id="IPR035922">
    <property type="entry name" value="3H_dom_sf"/>
</dbReference>
<dbReference type="OrthoDB" id="9792661at2"/>
<organism evidence="4 5">
    <name type="scientific">Hydrogenibacillus schlegelii</name>
    <name type="common">Bacillus schlegelii</name>
    <dbReference type="NCBI Taxonomy" id="1484"/>
    <lineage>
        <taxon>Bacteria</taxon>
        <taxon>Bacillati</taxon>
        <taxon>Bacillota</taxon>
        <taxon>Bacilli</taxon>
        <taxon>Bacillales</taxon>
        <taxon>Bacillales Family X. Incertae Sedis</taxon>
        <taxon>Hydrogenibacillus</taxon>
    </lineage>
</organism>
<dbReference type="Pfam" id="PF02829">
    <property type="entry name" value="3H"/>
    <property type="match status" value="1"/>
</dbReference>
<keyword evidence="5" id="KW-1185">Reference proteome</keyword>
<dbReference type="Gene3D" id="1.10.10.10">
    <property type="entry name" value="Winged helix-like DNA-binding domain superfamily/Winged helix DNA-binding domain"/>
    <property type="match status" value="1"/>
</dbReference>
<reference evidence="4 5" key="1">
    <citation type="submission" date="2015-09" db="EMBL/GenBank/DDBJ databases">
        <title>Draft genome sequence of Hydrogenibacillus schlegelii DSM 2000.</title>
        <authorList>
            <person name="Hemp J."/>
        </authorList>
    </citation>
    <scope>NUCLEOTIDE SEQUENCE [LARGE SCALE GENOMIC DNA]</scope>
    <source>
        <strain evidence="4 5">MA 48</strain>
    </source>
</reference>
<protein>
    <submittedName>
        <fullName evidence="4">DNA-binding protein</fullName>
    </submittedName>
</protein>
<feature type="domain" description="3H" evidence="2">
    <location>
        <begin position="85"/>
        <end position="178"/>
    </location>
</feature>
<keyword evidence="4" id="KW-0238">DNA-binding</keyword>
<sequence length="183" mass="20357">MKSGGTADRPEVGGEARRAAILERLRAARGPVTGAALAEAFGISRQTLVQDIALLRRDGHRILSTIRGYVLEERPEPLQHEVIGIHHPPERLERELEILVAHGVTVKDVMIEHPVYGRLTAELDIRTPEDIRAFVARWRASSLPLFSEWTGGFHYHTLVAPEAEAIERAIQALIETGFPVVRT</sequence>
<feature type="binding site" evidence="1">
    <location>
        <position position="154"/>
    </location>
    <ligand>
        <name>Ni(2+)</name>
        <dbReference type="ChEBI" id="CHEBI:49786"/>
    </ligand>
</feature>